<evidence type="ECO:0000313" key="3">
    <source>
        <dbReference type="EMBL" id="KAA1075218.1"/>
    </source>
</evidence>
<dbReference type="EMBL" id="VDEP01000111">
    <property type="protein sequence ID" value="KAA1130205.1"/>
    <property type="molecule type" value="Genomic_DNA"/>
</dbReference>
<evidence type="ECO:0000313" key="4">
    <source>
        <dbReference type="EMBL" id="KAA1081253.1"/>
    </source>
</evidence>
<dbReference type="Proteomes" id="UP000325313">
    <property type="component" value="Unassembled WGS sequence"/>
</dbReference>
<feature type="signal peptide" evidence="2">
    <location>
        <begin position="1"/>
        <end position="22"/>
    </location>
</feature>
<evidence type="ECO:0000313" key="5">
    <source>
        <dbReference type="EMBL" id="KAA1130205.1"/>
    </source>
</evidence>
<dbReference type="EMBL" id="VSWC01000157">
    <property type="protein sequence ID" value="KAA1075218.1"/>
    <property type="molecule type" value="Genomic_DNA"/>
</dbReference>
<feature type="region of interest" description="Disordered" evidence="1">
    <location>
        <begin position="24"/>
        <end position="102"/>
    </location>
</feature>
<name>A0A5B0MGB6_PUCGR</name>
<comment type="caution">
    <text evidence="3">The sequence shown here is derived from an EMBL/GenBank/DDBJ whole genome shotgun (WGS) entry which is preliminary data.</text>
</comment>
<evidence type="ECO:0000313" key="6">
    <source>
        <dbReference type="Proteomes" id="UP000324748"/>
    </source>
</evidence>
<reference evidence="6 7" key="1">
    <citation type="submission" date="2019-05" db="EMBL/GenBank/DDBJ databases">
        <title>Emergence of the Ug99 lineage of the wheat stem rust pathogen through somatic hybridization.</title>
        <authorList>
            <person name="Li F."/>
            <person name="Upadhyaya N.M."/>
            <person name="Sperschneider J."/>
            <person name="Matny O."/>
            <person name="Nguyen-Phuc H."/>
            <person name="Mago R."/>
            <person name="Raley C."/>
            <person name="Miller M.E."/>
            <person name="Silverstein K.A.T."/>
            <person name="Henningsen E."/>
            <person name="Hirsch C.D."/>
            <person name="Visser B."/>
            <person name="Pretorius Z.A."/>
            <person name="Steffenson B.J."/>
            <person name="Schwessinger B."/>
            <person name="Dodds P.N."/>
            <person name="Figueroa M."/>
        </authorList>
    </citation>
    <scope>NUCLEOTIDE SEQUENCE [LARGE SCALE GENOMIC DNA]</scope>
    <source>
        <strain evidence="3">21-0</strain>
        <strain evidence="5 7">Ug99</strain>
    </source>
</reference>
<feature type="chain" id="PRO_5036137210" evidence="2">
    <location>
        <begin position="23"/>
        <end position="102"/>
    </location>
</feature>
<keyword evidence="2" id="KW-0732">Signal</keyword>
<dbReference type="OrthoDB" id="2513946at2759"/>
<organism evidence="3 6">
    <name type="scientific">Puccinia graminis f. sp. tritici</name>
    <dbReference type="NCBI Taxonomy" id="56615"/>
    <lineage>
        <taxon>Eukaryota</taxon>
        <taxon>Fungi</taxon>
        <taxon>Dikarya</taxon>
        <taxon>Basidiomycota</taxon>
        <taxon>Pucciniomycotina</taxon>
        <taxon>Pucciniomycetes</taxon>
        <taxon>Pucciniales</taxon>
        <taxon>Pucciniaceae</taxon>
        <taxon>Puccinia</taxon>
    </lineage>
</organism>
<evidence type="ECO:0000256" key="1">
    <source>
        <dbReference type="SAM" id="MobiDB-lite"/>
    </source>
</evidence>
<proteinExistence type="predicted"/>
<feature type="compositionally biased region" description="Low complexity" evidence="1">
    <location>
        <begin position="62"/>
        <end position="81"/>
    </location>
</feature>
<accession>A0A5B0MGB6</accession>
<gene>
    <name evidence="3" type="ORF">PGT21_031433</name>
    <name evidence="4" type="ORF">PGT21_032254</name>
    <name evidence="5" type="ORF">PGTUg99_005842</name>
</gene>
<evidence type="ECO:0000313" key="7">
    <source>
        <dbReference type="Proteomes" id="UP000325313"/>
    </source>
</evidence>
<dbReference type="AlphaFoldDB" id="A0A5B0MGB6"/>
<feature type="compositionally biased region" description="Basic and acidic residues" evidence="1">
    <location>
        <begin position="51"/>
        <end position="60"/>
    </location>
</feature>
<keyword evidence="6" id="KW-1185">Reference proteome</keyword>
<sequence>MQAFLIFCFLGVFALSHQGVFSMEGTGRGVGKPAQGGKVFVPPRTSTVRSSEIRGSKDDSAASDFSSVVVDPPTNTGNSGNQSGGRGGSGSVGEGASGRGDT</sequence>
<dbReference type="Proteomes" id="UP000324748">
    <property type="component" value="Unassembled WGS sequence"/>
</dbReference>
<dbReference type="EMBL" id="VSWC01000131">
    <property type="protein sequence ID" value="KAA1081253.1"/>
    <property type="molecule type" value="Genomic_DNA"/>
</dbReference>
<evidence type="ECO:0000256" key="2">
    <source>
        <dbReference type="SAM" id="SignalP"/>
    </source>
</evidence>
<protein>
    <submittedName>
        <fullName evidence="3">Uncharacterized protein</fullName>
    </submittedName>
</protein>
<feature type="compositionally biased region" description="Gly residues" evidence="1">
    <location>
        <begin position="82"/>
        <end position="102"/>
    </location>
</feature>